<evidence type="ECO:0000313" key="5">
    <source>
        <dbReference type="Proteomes" id="UP000346198"/>
    </source>
</evidence>
<dbReference type="Proteomes" id="UP000346198">
    <property type="component" value="Unassembled WGS sequence"/>
</dbReference>
<dbReference type="RefSeq" id="WP_136064806.1">
    <property type="nucleotide sequence ID" value="NZ_CAAHFH010000003.1"/>
</dbReference>
<keyword evidence="5" id="KW-1185">Reference proteome</keyword>
<accession>A0A6C2URL6</accession>
<dbReference type="GO" id="GO:0005976">
    <property type="term" value="P:polysaccharide metabolic process"/>
    <property type="evidence" value="ECO:0007669"/>
    <property type="project" value="TreeGrafter"/>
</dbReference>
<proteinExistence type="predicted"/>
<dbReference type="SUPFAM" id="SSF53474">
    <property type="entry name" value="alpha/beta-Hydrolases"/>
    <property type="match status" value="1"/>
</dbReference>
<feature type="active site" description="Charge relay system" evidence="1">
    <location>
        <position position="275"/>
    </location>
</feature>
<dbReference type="InterPro" id="IPR008391">
    <property type="entry name" value="AXE1_dom"/>
</dbReference>
<dbReference type="GO" id="GO:0052689">
    <property type="term" value="F:carboxylic ester hydrolase activity"/>
    <property type="evidence" value="ECO:0007669"/>
    <property type="project" value="TreeGrafter"/>
</dbReference>
<feature type="binding site" evidence="2">
    <location>
        <position position="94"/>
    </location>
    <ligand>
        <name>substrate</name>
    </ligand>
</feature>
<sequence>MPSTFDMPLEKLLLYQGTNPNPGDFDAYWEKAAAEMLSVDPQIEIIPDEEFQTSYAVCSHLWFTGIGGARIHAKLIHPKLVEEKRPAVLMFHGYTGDCGGWLDKLAYVAAGYAVAALDCRGQGGLSEDVGGVSGNTHYGHIIRGLEDGAEKLLYRSNFLDTVQLAHIVMGLDRVDEARIGTIGGSQGGALALVCAALEPRIQRVAALHPFLCDYQRVWEMDLAKDAYAELTDFFRRVDPQHKRQDEFFTRLGYIDVQHHVSKISADVFFGATLADTICPPSTQFAAYNKITAEKSIEIYPDFGHEPPPGFAEQTFQFMMEL</sequence>
<dbReference type="Gene3D" id="3.40.50.1820">
    <property type="entry name" value="alpha/beta hydrolase"/>
    <property type="match status" value="1"/>
</dbReference>
<dbReference type="InterPro" id="IPR039069">
    <property type="entry name" value="CE7"/>
</dbReference>
<reference evidence="4 5" key="1">
    <citation type="submission" date="2019-04" db="EMBL/GenBank/DDBJ databases">
        <authorList>
            <person name="Van Vliet M D."/>
        </authorList>
    </citation>
    <scope>NUCLEOTIDE SEQUENCE [LARGE SCALE GENOMIC DNA]</scope>
    <source>
        <strain evidence="4 5">F21</strain>
    </source>
</reference>
<feature type="active site" description="Nucleophile" evidence="1">
    <location>
        <position position="185"/>
    </location>
</feature>
<dbReference type="PANTHER" id="PTHR40111:SF1">
    <property type="entry name" value="CEPHALOSPORIN-C DEACETYLASE"/>
    <property type="match status" value="1"/>
</dbReference>
<dbReference type="InterPro" id="IPR029058">
    <property type="entry name" value="AB_hydrolase_fold"/>
</dbReference>
<gene>
    <name evidence="4" type="primary">axeA_2</name>
    <name evidence="4" type="ORF">SCARR_04995</name>
</gene>
<dbReference type="Pfam" id="PF05448">
    <property type="entry name" value="AXE1"/>
    <property type="match status" value="1"/>
</dbReference>
<dbReference type="EMBL" id="CAAHFH010000003">
    <property type="protein sequence ID" value="VGO22898.1"/>
    <property type="molecule type" value="Genomic_DNA"/>
</dbReference>
<dbReference type="PANTHER" id="PTHR40111">
    <property type="entry name" value="CEPHALOSPORIN-C DEACETYLASE"/>
    <property type="match status" value="1"/>
</dbReference>
<evidence type="ECO:0000259" key="3">
    <source>
        <dbReference type="Pfam" id="PF05448"/>
    </source>
</evidence>
<feature type="domain" description="Acetyl xylan esterase" evidence="3">
    <location>
        <begin position="4"/>
        <end position="320"/>
    </location>
</feature>
<evidence type="ECO:0000256" key="1">
    <source>
        <dbReference type="PIRSR" id="PIRSR639069-1"/>
    </source>
</evidence>
<organism evidence="4 5">
    <name type="scientific">Pontiella sulfatireligans</name>
    <dbReference type="NCBI Taxonomy" id="2750658"/>
    <lineage>
        <taxon>Bacteria</taxon>
        <taxon>Pseudomonadati</taxon>
        <taxon>Kiritimatiellota</taxon>
        <taxon>Kiritimatiellia</taxon>
        <taxon>Kiritimatiellales</taxon>
        <taxon>Pontiellaceae</taxon>
        <taxon>Pontiella</taxon>
    </lineage>
</organism>
<dbReference type="AlphaFoldDB" id="A0A6C2URL6"/>
<feature type="active site" description="Charge relay system" evidence="1">
    <location>
        <position position="304"/>
    </location>
</feature>
<evidence type="ECO:0000313" key="4">
    <source>
        <dbReference type="EMBL" id="VGO22898.1"/>
    </source>
</evidence>
<name>A0A6C2URL6_9BACT</name>
<evidence type="ECO:0000256" key="2">
    <source>
        <dbReference type="PIRSR" id="PIRSR639069-2"/>
    </source>
</evidence>
<protein>
    <submittedName>
        <fullName evidence="4">Cephalosporin-C deacetylase</fullName>
    </submittedName>
</protein>